<dbReference type="PRINTS" id="PR01161">
    <property type="entry name" value="TUBULIN"/>
</dbReference>
<dbReference type="PRINTS" id="PR01519">
    <property type="entry name" value="EPSLNTUBULIN"/>
</dbReference>
<keyword evidence="2 5" id="KW-0493">Microtubule</keyword>
<feature type="domain" description="Tubulin/FtsZ GTPase" evidence="6">
    <location>
        <begin position="73"/>
        <end position="279"/>
    </location>
</feature>
<name>A0ABM1HSU0_POLDO</name>
<dbReference type="InterPro" id="IPR036525">
    <property type="entry name" value="Tubulin/FtsZ_GTPase_sf"/>
</dbReference>
<dbReference type="SUPFAM" id="SSF52490">
    <property type="entry name" value="Tubulin nucleotide-binding domain-like"/>
    <property type="match status" value="1"/>
</dbReference>
<evidence type="ECO:0000256" key="1">
    <source>
        <dbReference type="ARBA" id="ARBA00009636"/>
    </source>
</evidence>
<dbReference type="InterPro" id="IPR018316">
    <property type="entry name" value="Tubulin/FtsZ_2-layer-sand-dom"/>
</dbReference>
<dbReference type="InterPro" id="IPR004057">
    <property type="entry name" value="Epsilon_tubulin"/>
</dbReference>
<dbReference type="Proteomes" id="UP000694924">
    <property type="component" value="Unplaced"/>
</dbReference>
<dbReference type="Gene3D" id="3.40.50.1440">
    <property type="entry name" value="Tubulin/FtsZ, GTPase domain"/>
    <property type="match status" value="1"/>
</dbReference>
<dbReference type="PROSITE" id="PS00227">
    <property type="entry name" value="TUBULIN"/>
    <property type="match status" value="1"/>
</dbReference>
<dbReference type="GeneID" id="107063634"/>
<dbReference type="InterPro" id="IPR008280">
    <property type="entry name" value="Tub_FtsZ_C"/>
</dbReference>
<reference evidence="8" key="1">
    <citation type="submission" date="2025-08" db="UniProtKB">
        <authorList>
            <consortium name="RefSeq"/>
        </authorList>
    </citation>
    <scope>IDENTIFICATION</scope>
    <source>
        <tissue evidence="8">Whole body</tissue>
    </source>
</reference>
<dbReference type="InterPro" id="IPR000217">
    <property type="entry name" value="Tubulin"/>
</dbReference>
<dbReference type="RefSeq" id="XP_015171027.1">
    <property type="nucleotide sequence ID" value="XM_015315541.1"/>
</dbReference>
<accession>A0ABM1HSU0</accession>
<evidence type="ECO:0000259" key="6">
    <source>
        <dbReference type="SMART" id="SM00864"/>
    </source>
</evidence>
<keyword evidence="3 5" id="KW-0547">Nucleotide-binding</keyword>
<dbReference type="InterPro" id="IPR003008">
    <property type="entry name" value="Tubulin_FtsZ_GTPase"/>
</dbReference>
<comment type="similarity">
    <text evidence="1 5">Belongs to the tubulin family.</text>
</comment>
<dbReference type="InterPro" id="IPR023123">
    <property type="entry name" value="Tubulin_C"/>
</dbReference>
<sequence>MSQFITIQEVGQCGNQIGSAFWPLTLHEYGIQMRNGLADLLKIQRDYIKNIDALWDGFNSFFHVPGNTDNLCFKTVADLNAAKIRARAVLIDMEDSVVGRFQHGPLRELFNKTCTVTNYPGSANNWATGYYTHGTEYHDRIEDVIRQSVEMCDCLGGFFLLHSVGGGTGSGLGTATLTMLNDNYPHIDRHVSSIYPTGMEDVITAPYNTLLATKELIEHATCVFPAENEALLKICETQIRNKDNVDQANFNALCLPFQDMNSIIVNMLLHLTSGSRFPGNLNIDVSDLSTNLVPYKRMHYILSSVRPVALTAPKLLVTNTSKVQDILFTNAWSRTNQLTKMHPLQPGSVILSGAFIGRGQFSVTGIKRNIERLQSKAKFTSWSKNSMKIGLCSVPPPGHATSLLCLFNTSAISSMFTNLIEQFTKLYKRKAHVHHYTQVSGFEDSQFLESKEMISNLCEHYMELQNQKQRHISRLLTI</sequence>
<evidence type="ECO:0000256" key="4">
    <source>
        <dbReference type="ARBA" id="ARBA00023134"/>
    </source>
</evidence>
<dbReference type="SMART" id="SM00864">
    <property type="entry name" value="Tubulin"/>
    <property type="match status" value="1"/>
</dbReference>
<dbReference type="InterPro" id="IPR017975">
    <property type="entry name" value="Tubulin_CS"/>
</dbReference>
<protein>
    <submittedName>
        <fullName evidence="8">Tubulin epsilon chain-like</fullName>
    </submittedName>
</protein>
<evidence type="ECO:0000313" key="8">
    <source>
        <dbReference type="RefSeq" id="XP_015171027.1"/>
    </source>
</evidence>
<evidence type="ECO:0000313" key="7">
    <source>
        <dbReference type="Proteomes" id="UP000694924"/>
    </source>
</evidence>
<organism evidence="7 8">
    <name type="scientific">Polistes dominula</name>
    <name type="common">European paper wasp</name>
    <name type="synonym">Vespa dominula</name>
    <dbReference type="NCBI Taxonomy" id="743375"/>
    <lineage>
        <taxon>Eukaryota</taxon>
        <taxon>Metazoa</taxon>
        <taxon>Ecdysozoa</taxon>
        <taxon>Arthropoda</taxon>
        <taxon>Hexapoda</taxon>
        <taxon>Insecta</taxon>
        <taxon>Pterygota</taxon>
        <taxon>Neoptera</taxon>
        <taxon>Endopterygota</taxon>
        <taxon>Hymenoptera</taxon>
        <taxon>Apocrita</taxon>
        <taxon>Aculeata</taxon>
        <taxon>Vespoidea</taxon>
        <taxon>Vespidae</taxon>
        <taxon>Polistinae</taxon>
        <taxon>Polistini</taxon>
        <taxon>Polistes</taxon>
    </lineage>
</organism>
<gene>
    <name evidence="8" type="primary">LOC107063634</name>
</gene>
<dbReference type="Pfam" id="PF00091">
    <property type="entry name" value="Tubulin"/>
    <property type="match status" value="1"/>
</dbReference>
<evidence type="ECO:0000256" key="5">
    <source>
        <dbReference type="RuleBase" id="RU000352"/>
    </source>
</evidence>
<dbReference type="Gene3D" id="1.10.287.600">
    <property type="entry name" value="Helix hairpin bin"/>
    <property type="match status" value="1"/>
</dbReference>
<proteinExistence type="inferred from homology"/>
<dbReference type="PANTHER" id="PTHR11588">
    <property type="entry name" value="TUBULIN"/>
    <property type="match status" value="1"/>
</dbReference>
<keyword evidence="4 5" id="KW-0342">GTP-binding</keyword>
<evidence type="ECO:0000256" key="2">
    <source>
        <dbReference type="ARBA" id="ARBA00022701"/>
    </source>
</evidence>
<evidence type="ECO:0000256" key="3">
    <source>
        <dbReference type="ARBA" id="ARBA00022741"/>
    </source>
</evidence>
<dbReference type="Pfam" id="PF03953">
    <property type="entry name" value="Tubulin_C"/>
    <property type="match status" value="1"/>
</dbReference>
<dbReference type="SUPFAM" id="SSF55307">
    <property type="entry name" value="Tubulin C-terminal domain-like"/>
    <property type="match status" value="1"/>
</dbReference>
<keyword evidence="7" id="KW-1185">Reference proteome</keyword>